<protein>
    <submittedName>
        <fullName evidence="1">Uncharacterized protein</fullName>
    </submittedName>
</protein>
<evidence type="ECO:0000313" key="2">
    <source>
        <dbReference type="Proteomes" id="UP001311232"/>
    </source>
</evidence>
<gene>
    <name evidence="1" type="ORF">CRENBAI_008709</name>
</gene>
<feature type="non-terminal residue" evidence="1">
    <location>
        <position position="56"/>
    </location>
</feature>
<sequence length="56" mass="5999">LQKQTVPEKSPVETLSLQAEWSGFPGLRGRQQEPHPVVTCSVVSGQNELPSHCSGG</sequence>
<dbReference type="AlphaFoldDB" id="A0AAV9RV49"/>
<name>A0AAV9RV49_9TELE</name>
<evidence type="ECO:0000313" key="1">
    <source>
        <dbReference type="EMBL" id="KAK5612693.1"/>
    </source>
</evidence>
<organism evidence="1 2">
    <name type="scientific">Crenichthys baileyi</name>
    <name type="common">White River springfish</name>
    <dbReference type="NCBI Taxonomy" id="28760"/>
    <lineage>
        <taxon>Eukaryota</taxon>
        <taxon>Metazoa</taxon>
        <taxon>Chordata</taxon>
        <taxon>Craniata</taxon>
        <taxon>Vertebrata</taxon>
        <taxon>Euteleostomi</taxon>
        <taxon>Actinopterygii</taxon>
        <taxon>Neopterygii</taxon>
        <taxon>Teleostei</taxon>
        <taxon>Neoteleostei</taxon>
        <taxon>Acanthomorphata</taxon>
        <taxon>Ovalentaria</taxon>
        <taxon>Atherinomorphae</taxon>
        <taxon>Cyprinodontiformes</taxon>
        <taxon>Goodeidae</taxon>
        <taxon>Crenichthys</taxon>
    </lineage>
</organism>
<comment type="caution">
    <text evidence="1">The sequence shown here is derived from an EMBL/GenBank/DDBJ whole genome shotgun (WGS) entry which is preliminary data.</text>
</comment>
<dbReference type="Proteomes" id="UP001311232">
    <property type="component" value="Unassembled WGS sequence"/>
</dbReference>
<accession>A0AAV9RV49</accession>
<reference evidence="1 2" key="1">
    <citation type="submission" date="2021-06" db="EMBL/GenBank/DDBJ databases">
        <authorList>
            <person name="Palmer J.M."/>
        </authorList>
    </citation>
    <scope>NUCLEOTIDE SEQUENCE [LARGE SCALE GENOMIC DNA]</scope>
    <source>
        <strain evidence="1 2">MEX-2019</strain>
        <tissue evidence="1">Muscle</tissue>
    </source>
</reference>
<keyword evidence="2" id="KW-1185">Reference proteome</keyword>
<feature type="non-terminal residue" evidence="1">
    <location>
        <position position="1"/>
    </location>
</feature>
<dbReference type="EMBL" id="JAHHUM010001329">
    <property type="protein sequence ID" value="KAK5612693.1"/>
    <property type="molecule type" value="Genomic_DNA"/>
</dbReference>
<proteinExistence type="predicted"/>